<dbReference type="InterPro" id="IPR026482">
    <property type="entry name" value="rSAM_nif11_3"/>
</dbReference>
<dbReference type="NCBIfam" id="TIGR04103">
    <property type="entry name" value="rSAM_nif11_3"/>
    <property type="match status" value="1"/>
</dbReference>
<evidence type="ECO:0000256" key="1">
    <source>
        <dbReference type="ARBA" id="ARBA00001966"/>
    </source>
</evidence>
<dbReference type="GO" id="GO:0051539">
    <property type="term" value="F:4 iron, 4 sulfur cluster binding"/>
    <property type="evidence" value="ECO:0007669"/>
    <property type="project" value="UniProtKB-KW"/>
</dbReference>
<dbReference type="InterPro" id="IPR013785">
    <property type="entry name" value="Aldolase_TIM"/>
</dbReference>
<evidence type="ECO:0000259" key="7">
    <source>
        <dbReference type="PROSITE" id="PS51918"/>
    </source>
</evidence>
<comment type="cofactor">
    <cofactor evidence="1">
        <name>[4Fe-4S] cluster</name>
        <dbReference type="ChEBI" id="CHEBI:49883"/>
    </cofactor>
</comment>
<organism evidence="8">
    <name type="scientific">Tolypothrix sp. PCC 9353</name>
    <dbReference type="NCBI Taxonomy" id="2099388"/>
    <lineage>
        <taxon>Bacteria</taxon>
        <taxon>Bacillati</taxon>
        <taxon>Cyanobacteriota</taxon>
        <taxon>Cyanophyceae</taxon>
        <taxon>Nostocales</taxon>
        <taxon>Tolypothrichaceae</taxon>
        <taxon>Tolypothrix</taxon>
    </lineage>
</organism>
<keyword evidence="4" id="KW-0479">Metal-binding</keyword>
<dbReference type="SFLD" id="SFLDG01386">
    <property type="entry name" value="main_SPASM_domain-containing"/>
    <property type="match status" value="1"/>
</dbReference>
<dbReference type="GO" id="GO:0046872">
    <property type="term" value="F:metal ion binding"/>
    <property type="evidence" value="ECO:0007669"/>
    <property type="project" value="UniProtKB-KW"/>
</dbReference>
<dbReference type="GO" id="GO:0003824">
    <property type="term" value="F:catalytic activity"/>
    <property type="evidence" value="ECO:0007669"/>
    <property type="project" value="InterPro"/>
</dbReference>
<accession>A0A2P0ZGB8</accession>
<keyword evidence="6" id="KW-0411">Iron-sulfur</keyword>
<dbReference type="PIRSF" id="PIRSF037420">
    <property type="entry name" value="PQQ_syn_pqqE"/>
    <property type="match status" value="1"/>
</dbReference>
<dbReference type="CDD" id="cd01335">
    <property type="entry name" value="Radical_SAM"/>
    <property type="match status" value="1"/>
</dbReference>
<proteinExistence type="predicted"/>
<keyword evidence="2" id="KW-0004">4Fe-4S</keyword>
<reference evidence="8" key="1">
    <citation type="journal article" date="2018" name="Science">
        <title>Natural noncanonical protein splicing yields products with diverse ?-amino acid residues.</title>
        <authorList>
            <person name="Morinaka B.I."/>
            <person name="Lakis E."/>
            <person name="Verest M."/>
            <person name="Helf M.J."/>
            <person name="Scalvenzi T."/>
            <person name="Vagstad A.L."/>
            <person name="Sims J."/>
            <person name="Sunagawa S."/>
            <person name="Gugger M."/>
            <person name="Piel J."/>
        </authorList>
    </citation>
    <scope>NUCLEOTIDE SEQUENCE</scope>
    <source>
        <strain evidence="8">PCC 9353</strain>
    </source>
</reference>
<dbReference type="InterPro" id="IPR007197">
    <property type="entry name" value="rSAM"/>
</dbReference>
<dbReference type="SUPFAM" id="SSF102114">
    <property type="entry name" value="Radical SAM enzymes"/>
    <property type="match status" value="1"/>
</dbReference>
<name>A0A2P0ZGB8_9CYAN</name>
<dbReference type="InterPro" id="IPR006638">
    <property type="entry name" value="Elp3/MiaA/NifB-like_rSAM"/>
</dbReference>
<dbReference type="Pfam" id="PF13186">
    <property type="entry name" value="SPASM"/>
    <property type="match status" value="1"/>
</dbReference>
<dbReference type="InterPro" id="IPR017200">
    <property type="entry name" value="PqqE-like"/>
</dbReference>
<dbReference type="InterPro" id="IPR050377">
    <property type="entry name" value="Radical_SAM_PqqE_MftC-like"/>
</dbReference>
<dbReference type="SFLD" id="SFLDS00029">
    <property type="entry name" value="Radical_SAM"/>
    <property type="match status" value="1"/>
</dbReference>
<dbReference type="EMBL" id="MG373768">
    <property type="protein sequence ID" value="AVH79503.1"/>
    <property type="molecule type" value="Genomic_DNA"/>
</dbReference>
<dbReference type="SMART" id="SM00729">
    <property type="entry name" value="Elp3"/>
    <property type="match status" value="1"/>
</dbReference>
<dbReference type="SFLD" id="SFLDG01067">
    <property type="entry name" value="SPASM/twitch_domain_containing"/>
    <property type="match status" value="1"/>
</dbReference>
<dbReference type="PANTHER" id="PTHR11228:SF7">
    <property type="entry name" value="PQQA PEPTIDE CYCLASE"/>
    <property type="match status" value="1"/>
</dbReference>
<dbReference type="NCBIfam" id="TIGR04085">
    <property type="entry name" value="rSAM_more_4Fe4S"/>
    <property type="match status" value="1"/>
</dbReference>
<dbReference type="InterPro" id="IPR058240">
    <property type="entry name" value="rSAM_sf"/>
</dbReference>
<evidence type="ECO:0000313" key="8">
    <source>
        <dbReference type="EMBL" id="AVH79503.1"/>
    </source>
</evidence>
<evidence type="ECO:0000256" key="4">
    <source>
        <dbReference type="ARBA" id="ARBA00022723"/>
    </source>
</evidence>
<keyword evidence="5" id="KW-0408">Iron</keyword>
<dbReference type="Pfam" id="PF04055">
    <property type="entry name" value="Radical_SAM"/>
    <property type="match status" value="1"/>
</dbReference>
<sequence length="429" mass="47936">MPDLHEEYEAYRRITYAVWEITLKCNLACSHCGSRAGEERVKELSTAEALDLVRQLAEVGIKEVTLIGGEAFMRADWLEIAAAISQTGMLCTMTTGGYGISRDMVKKMKAADIAFVSVSTDGLQATHDRLRGRKGSWESGARTMGFLREEGIPFGCNTQINRLSAPEFPLIYEHIRDLGAVSWQIQLTVPMGNAADNAEILLQPYELLALYPMLARVAQRARREGKVQLATGNNIGYYGPYERLLRADFSEDPSYSFWQGCSAGLNSIGLEADGAIKGCPSLPTAAYTGGNIRDRSLREIIATSEQLRFNLGADTPQGTAHLWGFCKSCQYAELCRGGCNWTAHVFFDKRGNNPYCHHRALEMAKRGLRERFYLKVKAAGIPFDNGEFALIEESLDAPWPENDPLHFTPESIQWSDSWQEHPQRFALFR</sequence>
<keyword evidence="3" id="KW-0949">S-adenosyl-L-methionine</keyword>
<dbReference type="Gene3D" id="3.20.20.70">
    <property type="entry name" value="Aldolase class I"/>
    <property type="match status" value="1"/>
</dbReference>
<evidence type="ECO:0000256" key="6">
    <source>
        <dbReference type="ARBA" id="ARBA00023014"/>
    </source>
</evidence>
<feature type="domain" description="Radical SAM core" evidence="7">
    <location>
        <begin position="11"/>
        <end position="227"/>
    </location>
</feature>
<dbReference type="PROSITE" id="PS51918">
    <property type="entry name" value="RADICAL_SAM"/>
    <property type="match status" value="1"/>
</dbReference>
<dbReference type="PANTHER" id="PTHR11228">
    <property type="entry name" value="RADICAL SAM DOMAIN PROTEIN"/>
    <property type="match status" value="1"/>
</dbReference>
<evidence type="ECO:0000256" key="5">
    <source>
        <dbReference type="ARBA" id="ARBA00023004"/>
    </source>
</evidence>
<protein>
    <submittedName>
        <fullName evidence="8">Radical SAM/SPASM domain-containing protein</fullName>
    </submittedName>
</protein>
<dbReference type="InterPro" id="IPR023885">
    <property type="entry name" value="4Fe4S-binding_SPASM_dom"/>
</dbReference>
<evidence type="ECO:0000256" key="3">
    <source>
        <dbReference type="ARBA" id="ARBA00022691"/>
    </source>
</evidence>
<evidence type="ECO:0000256" key="2">
    <source>
        <dbReference type="ARBA" id="ARBA00022485"/>
    </source>
</evidence>
<dbReference type="AlphaFoldDB" id="A0A2P0ZGB8"/>